<protein>
    <submittedName>
        <fullName evidence="2">Thioredoxin-like protein</fullName>
    </submittedName>
</protein>
<dbReference type="InterPro" id="IPR012336">
    <property type="entry name" value="Thioredoxin-like_fold"/>
</dbReference>
<dbReference type="Pfam" id="PF13905">
    <property type="entry name" value="Thioredoxin_8"/>
    <property type="match status" value="1"/>
</dbReference>
<evidence type="ECO:0000313" key="3">
    <source>
        <dbReference type="Proteomes" id="UP000012092"/>
    </source>
</evidence>
<organism evidence="2 3">
    <name type="scientific">Leptospira interrogans serovar Icterohaemorrhagiae str. Verdun HP</name>
    <dbReference type="NCBI Taxonomy" id="1049910"/>
    <lineage>
        <taxon>Bacteria</taxon>
        <taxon>Pseudomonadati</taxon>
        <taxon>Spirochaetota</taxon>
        <taxon>Spirochaetia</taxon>
        <taxon>Leptospirales</taxon>
        <taxon>Leptospiraceae</taxon>
        <taxon>Leptospira</taxon>
    </lineage>
</organism>
<reference evidence="2 3" key="1">
    <citation type="submission" date="2013-01" db="EMBL/GenBank/DDBJ databases">
        <authorList>
            <person name="Harkins D.M."/>
            <person name="Durkin A.S."/>
            <person name="Brinkac L.M."/>
            <person name="Haft D.H."/>
            <person name="Selengut J.D."/>
            <person name="Sanka R."/>
            <person name="DePew J."/>
            <person name="Purushe J."/>
            <person name="Picardeau M."/>
            <person name="Werts C."/>
            <person name="Goarant C."/>
            <person name="Vinetz J.M."/>
            <person name="Sutton G.G."/>
            <person name="Nierman W.C."/>
            <person name="Fouts D.E."/>
        </authorList>
    </citation>
    <scope>NUCLEOTIDE SEQUENCE [LARGE SCALE GENOMIC DNA]</scope>
    <source>
        <strain evidence="2 3">Verdun HP</strain>
    </source>
</reference>
<dbReference type="Proteomes" id="UP000012092">
    <property type="component" value="Unassembled WGS sequence"/>
</dbReference>
<feature type="non-terminal residue" evidence="2">
    <location>
        <position position="1"/>
    </location>
</feature>
<dbReference type="SUPFAM" id="SSF52833">
    <property type="entry name" value="Thioredoxin-like"/>
    <property type="match status" value="1"/>
</dbReference>
<sequence length="119" mass="13609">LILNFTGSQCKPCKEQVPILLDLIKRTNIEADGKWKVFFWIVFVGDDFQTGKEYSNLLNLSNKAETLVDPLSTSYKRVKIVGLPTVLILNSKREIFFKTEGYNQSGMNDLKKFLSSWGK</sequence>
<comment type="caution">
    <text evidence="2">The sequence shown here is derived from an EMBL/GenBank/DDBJ whole genome shotgun (WGS) entry which is preliminary data.</text>
</comment>
<name>M6R3E9_LEPIR</name>
<dbReference type="AlphaFoldDB" id="M6R3E9"/>
<dbReference type="Gene3D" id="3.40.30.10">
    <property type="entry name" value="Glutaredoxin"/>
    <property type="match status" value="1"/>
</dbReference>
<accession>M6R3E9</accession>
<feature type="domain" description="Thioredoxin-like fold" evidence="1">
    <location>
        <begin position="2"/>
        <end position="95"/>
    </location>
</feature>
<proteinExistence type="predicted"/>
<gene>
    <name evidence="2" type="ORF">LEP1GSC116_0518</name>
</gene>
<evidence type="ECO:0000313" key="2">
    <source>
        <dbReference type="EMBL" id="EMO02647.1"/>
    </source>
</evidence>
<dbReference type="EMBL" id="AHNZ02001013">
    <property type="protein sequence ID" value="EMO02647.1"/>
    <property type="molecule type" value="Genomic_DNA"/>
</dbReference>
<evidence type="ECO:0000259" key="1">
    <source>
        <dbReference type="Pfam" id="PF13905"/>
    </source>
</evidence>
<dbReference type="InterPro" id="IPR036249">
    <property type="entry name" value="Thioredoxin-like_sf"/>
</dbReference>